<dbReference type="PANTHER" id="PTHR34236:SF1">
    <property type="entry name" value="DIMETHYL SULFOXIDE REDUCTASE TRANSCRIPTIONAL ACTIVATOR"/>
    <property type="match status" value="1"/>
</dbReference>
<gene>
    <name evidence="8" type="ORF">SAMN04487950_1757</name>
</gene>
<dbReference type="Gene3D" id="3.30.450.40">
    <property type="match status" value="1"/>
</dbReference>
<name>A0A1I4E1P5_9EURY</name>
<sequence length="554" mass="61037">MDDATEGPTETYGSEGPPRTDEFETHPLAKASLDALPTQVAILDGAGDIVYTNHAWQRFARDNDFPGSPQMLGTNYLSVCDTSTGAGATDAGRGIRSVLDGERDEFSLEYPCHGPDERRWFAMRAIRFRHDGRRFALVLHLDVTERKLSELDAERQNTQLRTVDSINVLIRDIIQSLLEVETRAELEDIVCDRLAESVHYEAAWVASTNGQDETISVRTSTGMDESSVTSIDQLTADEAKQTGVRSALNSDRPTVVHATGDAAGAVQSLGLDDGYRSYVAVPLQYRDARYGVLVVHSNTETAFSEWERAAFAVLGETLGHASNAIENRRLLYADFVTELEFVVGDPESFLTVLSARADCEVELTGFVPLADDAVLQYATVDGTDAATVEAVAETVDTVENVSVISTYDDGLRLEYAVSNTSLVSLLAEYGVNVHTATAVDGDVRVTAEAVTGADIREVIEAVRSEFTNAELISKREVKRETQTLSEYWDELTERLTDRQLSMLRAAYHAGFFEWPRESSGEEVAASFDLSAATFHEHTRIGLEKMLTMLFDRER</sequence>
<evidence type="ECO:0000259" key="6">
    <source>
        <dbReference type="Pfam" id="PF13185"/>
    </source>
</evidence>
<keyword evidence="9" id="KW-1185">Reference proteome</keyword>
<evidence type="ECO:0000313" key="8">
    <source>
        <dbReference type="EMBL" id="SFK98497.1"/>
    </source>
</evidence>
<dbReference type="Pfam" id="PF13185">
    <property type="entry name" value="GAF_2"/>
    <property type="match status" value="1"/>
</dbReference>
<dbReference type="PANTHER" id="PTHR34236">
    <property type="entry name" value="DIMETHYL SULFOXIDE REDUCTASE TRANSCRIPTIONAL ACTIVATOR"/>
    <property type="match status" value="1"/>
</dbReference>
<protein>
    <submittedName>
        <fullName evidence="8">Predicted DNA binding protein, contains HTH domain</fullName>
    </submittedName>
</protein>
<evidence type="ECO:0000259" key="5">
    <source>
        <dbReference type="Pfam" id="PF08448"/>
    </source>
</evidence>
<feature type="domain" description="PAS fold-4" evidence="5">
    <location>
        <begin position="33"/>
        <end position="147"/>
    </location>
</feature>
<dbReference type="EMBL" id="FOTC01000002">
    <property type="protein sequence ID" value="SFK98497.1"/>
    <property type="molecule type" value="Genomic_DNA"/>
</dbReference>
<dbReference type="InterPro" id="IPR013656">
    <property type="entry name" value="PAS_4"/>
</dbReference>
<dbReference type="Pfam" id="PF04967">
    <property type="entry name" value="HTH_10"/>
    <property type="match status" value="1"/>
</dbReference>
<dbReference type="SUPFAM" id="SSF55781">
    <property type="entry name" value="GAF domain-like"/>
    <property type="match status" value="1"/>
</dbReference>
<dbReference type="InterPro" id="IPR007050">
    <property type="entry name" value="HTH_bacterioopsin"/>
</dbReference>
<keyword evidence="2" id="KW-0804">Transcription</keyword>
<evidence type="ECO:0000313" key="9">
    <source>
        <dbReference type="Proteomes" id="UP000199607"/>
    </source>
</evidence>
<dbReference type="Pfam" id="PF08448">
    <property type="entry name" value="PAS_4"/>
    <property type="match status" value="1"/>
</dbReference>
<dbReference type="Pfam" id="PF15915">
    <property type="entry name" value="BAT"/>
    <property type="match status" value="1"/>
</dbReference>
<dbReference type="SUPFAM" id="SSF55785">
    <property type="entry name" value="PYP-like sensor domain (PAS domain)"/>
    <property type="match status" value="1"/>
</dbReference>
<proteinExistence type="predicted"/>
<dbReference type="InterPro" id="IPR031803">
    <property type="entry name" value="BAT_GAF/HTH-assoc"/>
</dbReference>
<feature type="domain" description="HTH bat-type" evidence="4">
    <location>
        <begin position="495"/>
        <end position="544"/>
    </location>
</feature>
<dbReference type="Gene3D" id="3.30.450.20">
    <property type="entry name" value="PAS domain"/>
    <property type="match status" value="1"/>
</dbReference>
<keyword evidence="1" id="KW-0805">Transcription regulation</keyword>
<evidence type="ECO:0000256" key="2">
    <source>
        <dbReference type="ARBA" id="ARBA00023163"/>
    </source>
</evidence>
<dbReference type="InterPro" id="IPR035965">
    <property type="entry name" value="PAS-like_dom_sf"/>
</dbReference>
<evidence type="ECO:0000259" key="7">
    <source>
        <dbReference type="Pfam" id="PF15915"/>
    </source>
</evidence>
<evidence type="ECO:0000256" key="3">
    <source>
        <dbReference type="SAM" id="MobiDB-lite"/>
    </source>
</evidence>
<evidence type="ECO:0000259" key="4">
    <source>
        <dbReference type="Pfam" id="PF04967"/>
    </source>
</evidence>
<dbReference type="AlphaFoldDB" id="A0A1I4E1P5"/>
<feature type="domain" description="GAF" evidence="6">
    <location>
        <begin position="182"/>
        <end position="321"/>
    </location>
</feature>
<organism evidence="8 9">
    <name type="scientific">Halogranum rubrum</name>
    <dbReference type="NCBI Taxonomy" id="553466"/>
    <lineage>
        <taxon>Archaea</taxon>
        <taxon>Methanobacteriati</taxon>
        <taxon>Methanobacteriota</taxon>
        <taxon>Stenosarchaea group</taxon>
        <taxon>Halobacteria</taxon>
        <taxon>Halobacteriales</taxon>
        <taxon>Haloferacaceae</taxon>
    </lineage>
</organism>
<feature type="domain" description="Bacterioopsin transcriptional activator GAF and HTH associated" evidence="7">
    <location>
        <begin position="334"/>
        <end position="485"/>
    </location>
</feature>
<dbReference type="RefSeq" id="WP_089868545.1">
    <property type="nucleotide sequence ID" value="NZ_FOTC01000002.1"/>
</dbReference>
<dbReference type="Proteomes" id="UP000199607">
    <property type="component" value="Unassembled WGS sequence"/>
</dbReference>
<reference evidence="9" key="1">
    <citation type="submission" date="2016-10" db="EMBL/GenBank/DDBJ databases">
        <authorList>
            <person name="Varghese N."/>
            <person name="Submissions S."/>
        </authorList>
    </citation>
    <scope>NUCLEOTIDE SEQUENCE [LARGE SCALE GENOMIC DNA]</scope>
    <source>
        <strain evidence="9">CGMCC 1.7738</strain>
    </source>
</reference>
<dbReference type="InterPro" id="IPR003018">
    <property type="entry name" value="GAF"/>
</dbReference>
<dbReference type="STRING" id="553466.SAMN04487950_1757"/>
<feature type="region of interest" description="Disordered" evidence="3">
    <location>
        <begin position="1"/>
        <end position="23"/>
    </location>
</feature>
<accession>A0A1I4E1P5</accession>
<evidence type="ECO:0000256" key="1">
    <source>
        <dbReference type="ARBA" id="ARBA00023015"/>
    </source>
</evidence>
<dbReference type="InterPro" id="IPR029016">
    <property type="entry name" value="GAF-like_dom_sf"/>
</dbReference>